<dbReference type="PANTHER" id="PTHR13389:SF0">
    <property type="entry name" value="PUMILIO HOMOLOG 3"/>
    <property type="match status" value="1"/>
</dbReference>
<evidence type="ECO:0000313" key="7">
    <source>
        <dbReference type="EMBL" id="KAL2611233.1"/>
    </source>
</evidence>
<dbReference type="GO" id="GO:0003723">
    <property type="term" value="F:RNA binding"/>
    <property type="evidence" value="ECO:0007669"/>
    <property type="project" value="UniProtKB-KW"/>
</dbReference>
<evidence type="ECO:0000256" key="5">
    <source>
        <dbReference type="SAM" id="MobiDB-lite"/>
    </source>
</evidence>
<dbReference type="AlphaFoldDB" id="A0ABD1XUM8"/>
<proteinExistence type="predicted"/>
<evidence type="ECO:0000313" key="8">
    <source>
        <dbReference type="Proteomes" id="UP001605036"/>
    </source>
</evidence>
<name>A0ABD1XUM8_9MARC</name>
<keyword evidence="3" id="KW-0694">RNA-binding</keyword>
<keyword evidence="1" id="KW-0677">Repeat</keyword>
<dbReference type="GO" id="GO:0006417">
    <property type="term" value="P:regulation of translation"/>
    <property type="evidence" value="ECO:0007669"/>
    <property type="project" value="UniProtKB-KW"/>
</dbReference>
<keyword evidence="8" id="KW-1185">Reference proteome</keyword>
<feature type="repeat" description="Pumilio" evidence="4">
    <location>
        <begin position="186"/>
        <end position="221"/>
    </location>
</feature>
<evidence type="ECO:0000256" key="1">
    <source>
        <dbReference type="ARBA" id="ARBA00022737"/>
    </source>
</evidence>
<accession>A0ABD1XUM8</accession>
<evidence type="ECO:0000259" key="6">
    <source>
        <dbReference type="PROSITE" id="PS50303"/>
    </source>
</evidence>
<evidence type="ECO:0000256" key="4">
    <source>
        <dbReference type="PROSITE-ProRule" id="PRU00317"/>
    </source>
</evidence>
<comment type="caution">
    <text evidence="7">The sequence shown here is derived from an EMBL/GenBank/DDBJ whole genome shotgun (WGS) entry which is preliminary data.</text>
</comment>
<dbReference type="PROSITE" id="PS50303">
    <property type="entry name" value="PUM_HD"/>
    <property type="match status" value="1"/>
</dbReference>
<dbReference type="InterPro" id="IPR040059">
    <property type="entry name" value="PUM3"/>
</dbReference>
<dbReference type="InterPro" id="IPR033133">
    <property type="entry name" value="PUM-HD"/>
</dbReference>
<feature type="repeat" description="Pumilio" evidence="4">
    <location>
        <begin position="258"/>
        <end position="293"/>
    </location>
</feature>
<feature type="compositionally biased region" description="Acidic residues" evidence="5">
    <location>
        <begin position="539"/>
        <end position="550"/>
    </location>
</feature>
<feature type="region of interest" description="Disordered" evidence="5">
    <location>
        <begin position="1"/>
        <end position="134"/>
    </location>
</feature>
<feature type="region of interest" description="Disordered" evidence="5">
    <location>
        <begin position="513"/>
        <end position="563"/>
    </location>
</feature>
<feature type="compositionally biased region" description="Basic and acidic residues" evidence="5">
    <location>
        <begin position="551"/>
        <end position="563"/>
    </location>
</feature>
<protein>
    <recommendedName>
        <fullName evidence="6">PUM-HD domain-containing protein</fullName>
    </recommendedName>
</protein>
<dbReference type="InterPro" id="IPR001313">
    <property type="entry name" value="Pumilio_RNA-bd_rpt"/>
</dbReference>
<dbReference type="PROSITE" id="PS50302">
    <property type="entry name" value="PUM"/>
    <property type="match status" value="4"/>
</dbReference>
<dbReference type="InterPro" id="IPR016024">
    <property type="entry name" value="ARM-type_fold"/>
</dbReference>
<dbReference type="PANTHER" id="PTHR13389">
    <property type="entry name" value="PUMILIO HOMOLOG 3"/>
    <property type="match status" value="1"/>
</dbReference>
<keyword evidence="2" id="KW-0810">Translation regulation</keyword>
<reference evidence="7 8" key="1">
    <citation type="submission" date="2024-09" db="EMBL/GenBank/DDBJ databases">
        <title>Chromosome-scale assembly of Riccia fluitans.</title>
        <authorList>
            <person name="Paukszto L."/>
            <person name="Sawicki J."/>
            <person name="Karawczyk K."/>
            <person name="Piernik-Szablinska J."/>
            <person name="Szczecinska M."/>
            <person name="Mazdziarz M."/>
        </authorList>
    </citation>
    <scope>NUCLEOTIDE SEQUENCE [LARGE SCALE GENOMIC DNA]</scope>
    <source>
        <strain evidence="7">Rf_01</strain>
        <tissue evidence="7">Aerial parts of the thallus</tissue>
    </source>
</reference>
<dbReference type="EMBL" id="JBHFFA010000007">
    <property type="protein sequence ID" value="KAL2611233.1"/>
    <property type="molecule type" value="Genomic_DNA"/>
</dbReference>
<dbReference type="Proteomes" id="UP001605036">
    <property type="component" value="Unassembled WGS sequence"/>
</dbReference>
<sequence length="737" mass="82018">MAALKSVKSVSPAKRKRQIPGEAATDSQGRSKFGGFKKAKVGEGFQGRSQEFKPRGNSTKFGKGNESRCVSAGESRFEKNRTGKFPSKFDKTGNSTAKFDKSSKFQKSEAEYGHSAKSTSVETTEKNAPESRLDRKARKELAEHRKSLRRPNYELEKEVKRLWEKMRQRDLEKTERSELVTETMTKMKGKMMEMATSHISSRVLQSCLKHCTKAERDSVFEELRPHILTLAKETYAYHIVLRMMDHASKTQLQHVLTTLHGNVVSLLRHPVGSAVIEHAYQQANGHQRKELVSEFYSPEFRLFKGVTLAESDGGLKDMMAKEPASKQNTMVQHMMMSIQPILEKGIVDHHITHRALAEYLSVCKRSMVEDVVKSLTGPLLLRMIHTRDGARIAVTCINMSTAKERKLIIKSMKGHVKKIACDEYSSVVLMAVLDLVDDTTLVSKVIISELLKDLKEIVSHKYGRRFVLHLLAPGEHRYFPVDVLKLLEHPAGVCTLAQLQEAVEIDAAPAAEAVEPAKPKEKKKSKKTKKAVDAGEKEAEGEDADDMDVDEGPKELRGVSKKDPAVRRQELLTGGGLGKKLVETCSEMAQELLVSNIGTEVIYEVAMGGIDNVLWKIAGEEILTLHKALADLVAKSEVPTSTSVDDANVMTQYFSSRTLRRLIVNSQGSPFDKKAPSFAAILYSDALKGKCESWAKDHSAKVISGYTICKDVKARKAASSEIKKLVETGVIKQQEKA</sequence>
<dbReference type="InterPro" id="IPR011989">
    <property type="entry name" value="ARM-like"/>
</dbReference>
<feature type="compositionally biased region" description="Basic and acidic residues" evidence="5">
    <location>
        <begin position="75"/>
        <end position="91"/>
    </location>
</feature>
<feature type="compositionally biased region" description="Basic residues" evidence="5">
    <location>
        <begin position="520"/>
        <end position="529"/>
    </location>
</feature>
<feature type="compositionally biased region" description="Basic and acidic residues" evidence="5">
    <location>
        <begin position="98"/>
        <end position="114"/>
    </location>
</feature>
<feature type="repeat" description="Pumilio" evidence="4">
    <location>
        <begin position="411"/>
        <end position="448"/>
    </location>
</feature>
<dbReference type="SMART" id="SM00025">
    <property type="entry name" value="Pumilio"/>
    <property type="match status" value="6"/>
</dbReference>
<organism evidence="7 8">
    <name type="scientific">Riccia fluitans</name>
    <dbReference type="NCBI Taxonomy" id="41844"/>
    <lineage>
        <taxon>Eukaryota</taxon>
        <taxon>Viridiplantae</taxon>
        <taxon>Streptophyta</taxon>
        <taxon>Embryophyta</taxon>
        <taxon>Marchantiophyta</taxon>
        <taxon>Marchantiopsida</taxon>
        <taxon>Marchantiidae</taxon>
        <taxon>Marchantiales</taxon>
        <taxon>Ricciaceae</taxon>
        <taxon>Riccia</taxon>
    </lineage>
</organism>
<dbReference type="InterPro" id="IPR012959">
    <property type="entry name" value="CPL_dom"/>
</dbReference>
<dbReference type="SUPFAM" id="SSF48371">
    <property type="entry name" value="ARM repeat"/>
    <property type="match status" value="1"/>
</dbReference>
<dbReference type="Pfam" id="PF08144">
    <property type="entry name" value="CPL"/>
    <property type="match status" value="1"/>
</dbReference>
<dbReference type="Pfam" id="PF00806">
    <property type="entry name" value="PUF"/>
    <property type="match status" value="3"/>
</dbReference>
<evidence type="ECO:0000256" key="3">
    <source>
        <dbReference type="ARBA" id="ARBA00022884"/>
    </source>
</evidence>
<feature type="compositionally biased region" description="Basic and acidic residues" evidence="5">
    <location>
        <begin position="123"/>
        <end position="134"/>
    </location>
</feature>
<evidence type="ECO:0000256" key="2">
    <source>
        <dbReference type="ARBA" id="ARBA00022845"/>
    </source>
</evidence>
<feature type="repeat" description="Pumilio" evidence="4">
    <location>
        <begin position="222"/>
        <end position="257"/>
    </location>
</feature>
<feature type="domain" description="PUM-HD" evidence="6">
    <location>
        <begin position="158"/>
        <end position="539"/>
    </location>
</feature>
<dbReference type="Gene3D" id="1.25.10.10">
    <property type="entry name" value="Leucine-rich Repeat Variant"/>
    <property type="match status" value="2"/>
</dbReference>
<gene>
    <name evidence="7" type="ORF">R1flu_022925</name>
</gene>